<dbReference type="InterPro" id="IPR052126">
    <property type="entry name" value="Spindle_Org/Thrombomodulin"/>
</dbReference>
<dbReference type="PANTHER" id="PTHR24036">
    <property type="entry name" value="SKELETOR-RELATED"/>
    <property type="match status" value="1"/>
</dbReference>
<evidence type="ECO:0000313" key="4">
    <source>
        <dbReference type="Proteomes" id="UP000694941"/>
    </source>
</evidence>
<dbReference type="Proteomes" id="UP000694941">
    <property type="component" value="Unplaced"/>
</dbReference>
<dbReference type="SMART" id="SM00686">
    <property type="entry name" value="DM13"/>
    <property type="match status" value="2"/>
</dbReference>
<dbReference type="InterPro" id="IPR019545">
    <property type="entry name" value="DM13_domain"/>
</dbReference>
<feature type="chain" id="PRO_5045939901" evidence="2">
    <location>
        <begin position="23"/>
        <end position="261"/>
    </location>
</feature>
<evidence type="ECO:0000256" key="1">
    <source>
        <dbReference type="ARBA" id="ARBA00022737"/>
    </source>
</evidence>
<protein>
    <submittedName>
        <fullName evidence="5">Protein Skeletor, isoforms B/C-like</fullName>
    </submittedName>
</protein>
<proteinExistence type="predicted"/>
<gene>
    <name evidence="5" type="primary">LOC106463477</name>
</gene>
<feature type="domain" description="DM13" evidence="3">
    <location>
        <begin position="142"/>
        <end position="251"/>
    </location>
</feature>
<keyword evidence="1" id="KW-0677">Repeat</keyword>
<dbReference type="PROSITE" id="PS51549">
    <property type="entry name" value="DM13"/>
    <property type="match status" value="2"/>
</dbReference>
<evidence type="ECO:0000313" key="5">
    <source>
        <dbReference type="RefSeq" id="XP_013778969.1"/>
    </source>
</evidence>
<feature type="domain" description="DM13" evidence="3">
    <location>
        <begin position="27"/>
        <end position="134"/>
    </location>
</feature>
<organism evidence="4 5">
    <name type="scientific">Limulus polyphemus</name>
    <name type="common">Atlantic horseshoe crab</name>
    <dbReference type="NCBI Taxonomy" id="6850"/>
    <lineage>
        <taxon>Eukaryota</taxon>
        <taxon>Metazoa</taxon>
        <taxon>Ecdysozoa</taxon>
        <taxon>Arthropoda</taxon>
        <taxon>Chelicerata</taxon>
        <taxon>Merostomata</taxon>
        <taxon>Xiphosura</taxon>
        <taxon>Limulidae</taxon>
        <taxon>Limulus</taxon>
    </lineage>
</organism>
<keyword evidence="2" id="KW-0732">Signal</keyword>
<keyword evidence="4" id="KW-1185">Reference proteome</keyword>
<sequence>MWWLQVVSVIFVQCCILKNVWGEKYYGKFVGKLDTKAHDVKGSVYAANKDTFFIKGFSYDGEGPDAFFWAGSTTSPSEDGFIVPDEKGTENVLRRYSNKDIWIKLPNGRTIKDVNWLSVWCREFKVNFGSLQIPDNLELPGPKVIEPLQTFAHGVKSDPIVIKDEKTIYIPKLQYDGAGPDVYFLVGKGIKPQIQGATKVPDEKGSTDVLHGYQGQDITLTLPAKLTVHDIDWFSLYCIQYQENFGHVVIPKDLNVPAQIG</sequence>
<evidence type="ECO:0000256" key="2">
    <source>
        <dbReference type="SAM" id="SignalP"/>
    </source>
</evidence>
<dbReference type="PANTHER" id="PTHR24036:SF5">
    <property type="entry name" value="THROMBOMODULIN"/>
    <property type="match status" value="1"/>
</dbReference>
<feature type="signal peptide" evidence="2">
    <location>
        <begin position="1"/>
        <end position="22"/>
    </location>
</feature>
<evidence type="ECO:0000259" key="3">
    <source>
        <dbReference type="PROSITE" id="PS51549"/>
    </source>
</evidence>
<name>A0ABM1BC16_LIMPO</name>
<reference evidence="5" key="1">
    <citation type="submission" date="2025-08" db="UniProtKB">
        <authorList>
            <consortium name="RefSeq"/>
        </authorList>
    </citation>
    <scope>IDENTIFICATION</scope>
    <source>
        <tissue evidence="5">Muscle</tissue>
    </source>
</reference>
<dbReference type="RefSeq" id="XP_013778969.1">
    <property type="nucleotide sequence ID" value="XM_013923515.2"/>
</dbReference>
<dbReference type="Pfam" id="PF10517">
    <property type="entry name" value="DM13"/>
    <property type="match status" value="2"/>
</dbReference>
<accession>A0ABM1BC16</accession>
<dbReference type="GeneID" id="106463477"/>